<keyword evidence="1" id="KW-1133">Transmembrane helix</keyword>
<keyword evidence="1" id="KW-0472">Membrane</keyword>
<evidence type="ECO:0000256" key="1">
    <source>
        <dbReference type="SAM" id="Phobius"/>
    </source>
</evidence>
<feature type="transmembrane region" description="Helical" evidence="1">
    <location>
        <begin position="6"/>
        <end position="26"/>
    </location>
</feature>
<dbReference type="AlphaFoldDB" id="A0A917ARE3"/>
<dbReference type="InterPro" id="IPR046061">
    <property type="entry name" value="DUF6019"/>
</dbReference>
<reference evidence="2" key="1">
    <citation type="journal article" date="2014" name="Int. J. Syst. Evol. Microbiol.">
        <title>Complete genome sequence of Corynebacterium casei LMG S-19264T (=DSM 44701T), isolated from a smear-ripened cheese.</title>
        <authorList>
            <consortium name="US DOE Joint Genome Institute (JGI-PGF)"/>
            <person name="Walter F."/>
            <person name="Albersmeier A."/>
            <person name="Kalinowski J."/>
            <person name="Ruckert C."/>
        </authorList>
    </citation>
    <scope>NUCLEOTIDE SEQUENCE</scope>
    <source>
        <strain evidence="2">CGMCC 1.12698</strain>
    </source>
</reference>
<keyword evidence="3" id="KW-1185">Reference proteome</keyword>
<evidence type="ECO:0000313" key="3">
    <source>
        <dbReference type="Proteomes" id="UP000605259"/>
    </source>
</evidence>
<comment type="caution">
    <text evidence="2">The sequence shown here is derived from an EMBL/GenBank/DDBJ whole genome shotgun (WGS) entry which is preliminary data.</text>
</comment>
<gene>
    <name evidence="2" type="ORF">GCM10007140_18450</name>
</gene>
<dbReference type="Pfam" id="PF19483">
    <property type="entry name" value="DUF6019"/>
    <property type="match status" value="1"/>
</dbReference>
<reference evidence="2" key="2">
    <citation type="submission" date="2020-09" db="EMBL/GenBank/DDBJ databases">
        <authorList>
            <person name="Sun Q."/>
            <person name="Zhou Y."/>
        </authorList>
    </citation>
    <scope>NUCLEOTIDE SEQUENCE</scope>
    <source>
        <strain evidence="2">CGMCC 1.12698</strain>
    </source>
</reference>
<name>A0A917ARE3_9BACI</name>
<accession>A0A917ARE3</accession>
<dbReference type="RefSeq" id="WP_188388073.1">
    <property type="nucleotide sequence ID" value="NZ_BMFK01000001.1"/>
</dbReference>
<keyword evidence="1" id="KW-0812">Transmembrane</keyword>
<dbReference type="Proteomes" id="UP000605259">
    <property type="component" value="Unassembled WGS sequence"/>
</dbReference>
<proteinExistence type="predicted"/>
<evidence type="ECO:0000313" key="2">
    <source>
        <dbReference type="EMBL" id="GGE68691.1"/>
    </source>
</evidence>
<sequence length="59" mass="6794">MESAGLSIGGIILFLIALYFVIKWGVKNGINQSMLFTDAERQKKFEEEMKQIEELTKKK</sequence>
<protein>
    <submittedName>
        <fullName evidence="2">Uncharacterized protein</fullName>
    </submittedName>
</protein>
<organism evidence="2 3">
    <name type="scientific">Priestia taiwanensis</name>
    <dbReference type="NCBI Taxonomy" id="1347902"/>
    <lineage>
        <taxon>Bacteria</taxon>
        <taxon>Bacillati</taxon>
        <taxon>Bacillota</taxon>
        <taxon>Bacilli</taxon>
        <taxon>Bacillales</taxon>
        <taxon>Bacillaceae</taxon>
        <taxon>Priestia</taxon>
    </lineage>
</organism>
<dbReference type="EMBL" id="BMFK01000001">
    <property type="protein sequence ID" value="GGE68691.1"/>
    <property type="molecule type" value="Genomic_DNA"/>
</dbReference>